<evidence type="ECO:0000313" key="2">
    <source>
        <dbReference type="Proteomes" id="UP001152300"/>
    </source>
</evidence>
<comment type="caution">
    <text evidence="1">The sequence shown here is derived from an EMBL/GenBank/DDBJ whole genome shotgun (WGS) entry which is preliminary data.</text>
</comment>
<dbReference type="Proteomes" id="UP001152300">
    <property type="component" value="Unassembled WGS sequence"/>
</dbReference>
<evidence type="ECO:0000313" key="1">
    <source>
        <dbReference type="EMBL" id="KAJ8071510.1"/>
    </source>
</evidence>
<proteinExistence type="predicted"/>
<reference evidence="1" key="1">
    <citation type="submission" date="2022-11" db="EMBL/GenBank/DDBJ databases">
        <title>Genome Resource of Sclerotinia nivalis Strain SnTB1, a Plant Pathogen Isolated from American Ginseng.</title>
        <authorList>
            <person name="Fan S."/>
        </authorList>
    </citation>
    <scope>NUCLEOTIDE SEQUENCE</scope>
    <source>
        <strain evidence="1">SnTB1</strain>
    </source>
</reference>
<protein>
    <submittedName>
        <fullName evidence="1">Uncharacterized protein</fullName>
    </submittedName>
</protein>
<dbReference type="EMBL" id="JAPEIS010000001">
    <property type="protein sequence ID" value="KAJ8071510.1"/>
    <property type="molecule type" value="Genomic_DNA"/>
</dbReference>
<dbReference type="AlphaFoldDB" id="A0A9X0AYY7"/>
<accession>A0A9X0AYY7</accession>
<keyword evidence="2" id="KW-1185">Reference proteome</keyword>
<name>A0A9X0AYY7_9HELO</name>
<organism evidence="1 2">
    <name type="scientific">Sclerotinia nivalis</name>
    <dbReference type="NCBI Taxonomy" id="352851"/>
    <lineage>
        <taxon>Eukaryota</taxon>
        <taxon>Fungi</taxon>
        <taxon>Dikarya</taxon>
        <taxon>Ascomycota</taxon>
        <taxon>Pezizomycotina</taxon>
        <taxon>Leotiomycetes</taxon>
        <taxon>Helotiales</taxon>
        <taxon>Sclerotiniaceae</taxon>
        <taxon>Sclerotinia</taxon>
    </lineage>
</organism>
<sequence length="99" mass="11120">MTPLLTTTFPILSCTQTLNNGSLPKIYKLTIPDKPVSSNRSTTVWALKSKTSSLLFPHLNLSVLLDRKTYLIFPFAAVNFDLLPDSILKIPISLWKEDD</sequence>
<gene>
    <name evidence="1" type="ORF">OCU04_001829</name>
</gene>